<proteinExistence type="predicted"/>
<dbReference type="Proteomes" id="UP000655225">
    <property type="component" value="Unassembled WGS sequence"/>
</dbReference>
<dbReference type="EMBL" id="JABCRI010000001">
    <property type="protein sequence ID" value="KAF8414308.1"/>
    <property type="molecule type" value="Genomic_DNA"/>
</dbReference>
<feature type="domain" description="DYW" evidence="1">
    <location>
        <begin position="52"/>
        <end position="144"/>
    </location>
</feature>
<evidence type="ECO:0000259" key="1">
    <source>
        <dbReference type="Pfam" id="PF14432"/>
    </source>
</evidence>
<accession>A0A834ZZM5</accession>
<dbReference type="InterPro" id="IPR032867">
    <property type="entry name" value="DYW_dom"/>
</dbReference>
<protein>
    <recommendedName>
        <fullName evidence="1">DYW domain-containing protein</fullName>
    </recommendedName>
</protein>
<name>A0A834ZZM5_TETSI</name>
<sequence>MMKEGWVKKELASWVEIMNEVHMFVASDDAHPHREKICRMREKISEKIKEVGYVPDTSNVLLFVDQREREEKLQYHSEKLALAFAVLNTHPGSTIQIKKNIRMCGDCHLPIKFVAKVMERRIIVRNINRFHHFSDGSCSCGDYW</sequence>
<gene>
    <name evidence="2" type="ORF">HHK36_002310</name>
</gene>
<dbReference type="OMA" id="KICRMRE"/>
<organism evidence="2 3">
    <name type="scientific">Tetracentron sinense</name>
    <name type="common">Spur-leaf</name>
    <dbReference type="NCBI Taxonomy" id="13715"/>
    <lineage>
        <taxon>Eukaryota</taxon>
        <taxon>Viridiplantae</taxon>
        <taxon>Streptophyta</taxon>
        <taxon>Embryophyta</taxon>
        <taxon>Tracheophyta</taxon>
        <taxon>Spermatophyta</taxon>
        <taxon>Magnoliopsida</taxon>
        <taxon>Trochodendrales</taxon>
        <taxon>Trochodendraceae</taxon>
        <taxon>Tetracentron</taxon>
    </lineage>
</organism>
<keyword evidence="3" id="KW-1185">Reference proteome</keyword>
<dbReference type="OrthoDB" id="1926166at2759"/>
<reference evidence="2 3" key="1">
    <citation type="submission" date="2020-04" db="EMBL/GenBank/DDBJ databases">
        <title>Plant Genome Project.</title>
        <authorList>
            <person name="Zhang R.-G."/>
        </authorList>
    </citation>
    <scope>NUCLEOTIDE SEQUENCE [LARGE SCALE GENOMIC DNA]</scope>
    <source>
        <strain evidence="2">YNK0</strain>
        <tissue evidence="2">Leaf</tissue>
    </source>
</reference>
<dbReference type="AlphaFoldDB" id="A0A834ZZM5"/>
<evidence type="ECO:0000313" key="2">
    <source>
        <dbReference type="EMBL" id="KAF8414308.1"/>
    </source>
</evidence>
<evidence type="ECO:0000313" key="3">
    <source>
        <dbReference type="Proteomes" id="UP000655225"/>
    </source>
</evidence>
<dbReference type="GO" id="GO:0008270">
    <property type="term" value="F:zinc ion binding"/>
    <property type="evidence" value="ECO:0007669"/>
    <property type="project" value="InterPro"/>
</dbReference>
<dbReference type="Pfam" id="PF14432">
    <property type="entry name" value="DYW_deaminase"/>
    <property type="match status" value="1"/>
</dbReference>
<comment type="caution">
    <text evidence="2">The sequence shown here is derived from an EMBL/GenBank/DDBJ whole genome shotgun (WGS) entry which is preliminary data.</text>
</comment>